<feature type="region of interest" description="Disordered" evidence="7">
    <location>
        <begin position="16"/>
        <end position="100"/>
    </location>
</feature>
<dbReference type="Pfam" id="PF13832">
    <property type="entry name" value="zf-HC5HC2H_2"/>
    <property type="match status" value="1"/>
</dbReference>
<accession>A0A2H3I722</accession>
<reference evidence="11 12" key="2">
    <citation type="journal article" date="2017" name="Sci. Rep.">
        <title>A mobile pathogenicity chromosome in Fusarium oxysporum for infection of multiple cucurbit species.</title>
        <authorList>
            <person name="van Dam P."/>
            <person name="Fokkens L."/>
            <person name="Ayukawa Y."/>
            <person name="van der Gragt M."/>
            <person name="Ter Horst A."/>
            <person name="Brankovics B."/>
            <person name="Houterman P.M."/>
            <person name="Arie T."/>
            <person name="Rep M."/>
        </authorList>
    </citation>
    <scope>NUCLEOTIDE SEQUENCE [LARGE SCALE GENOMIC DNA]</scope>
    <source>
        <strain evidence="11 12">Forc016</strain>
    </source>
</reference>
<dbReference type="SMART" id="SM00558">
    <property type="entry name" value="JmjC"/>
    <property type="match status" value="1"/>
</dbReference>
<dbReference type="STRING" id="327505.A0A2H3I722"/>
<dbReference type="InterPro" id="IPR003347">
    <property type="entry name" value="JmjC_dom"/>
</dbReference>
<evidence type="ECO:0000259" key="8">
    <source>
        <dbReference type="PROSITE" id="PS51183"/>
    </source>
</evidence>
<dbReference type="Proteomes" id="UP000219602">
    <property type="component" value="Chromosome 1"/>
</dbReference>
<feature type="domain" description="JmjC" evidence="9">
    <location>
        <begin position="396"/>
        <end position="559"/>
    </location>
</feature>
<evidence type="ECO:0000313" key="11">
    <source>
        <dbReference type="EMBL" id="PCD44912.1"/>
    </source>
</evidence>
<feature type="compositionally biased region" description="Acidic residues" evidence="7">
    <location>
        <begin position="63"/>
        <end position="77"/>
    </location>
</feature>
<feature type="compositionally biased region" description="Polar residues" evidence="7">
    <location>
        <begin position="1194"/>
        <end position="1203"/>
    </location>
</feature>
<dbReference type="InterPro" id="IPR013083">
    <property type="entry name" value="Znf_RING/FYVE/PHD"/>
</dbReference>
<dbReference type="GO" id="GO:0140684">
    <property type="term" value="F:histone H3K9me2/H3K9me3 demethylase activity"/>
    <property type="evidence" value="ECO:0007669"/>
    <property type="project" value="UniProtKB-EC"/>
</dbReference>
<feature type="compositionally biased region" description="Low complexity" evidence="7">
    <location>
        <begin position="1303"/>
        <end position="1321"/>
    </location>
</feature>
<feature type="compositionally biased region" description="Basic residues" evidence="7">
    <location>
        <begin position="248"/>
        <end position="265"/>
    </location>
</feature>
<dbReference type="Gene3D" id="2.60.120.650">
    <property type="entry name" value="Cupin"/>
    <property type="match status" value="2"/>
</dbReference>
<keyword evidence="5" id="KW-0862">Zinc</keyword>
<keyword evidence="3" id="KW-0479">Metal-binding</keyword>
<feature type="region of interest" description="Disordered" evidence="7">
    <location>
        <begin position="1134"/>
        <end position="1205"/>
    </location>
</feature>
<evidence type="ECO:0000256" key="6">
    <source>
        <dbReference type="ARBA" id="ARBA00049349"/>
    </source>
</evidence>
<dbReference type="InterPro" id="IPR034732">
    <property type="entry name" value="EPHD"/>
</dbReference>
<dbReference type="GO" id="GO:0000785">
    <property type="term" value="C:chromatin"/>
    <property type="evidence" value="ECO:0007669"/>
    <property type="project" value="TreeGrafter"/>
</dbReference>
<dbReference type="SUPFAM" id="SSF51197">
    <property type="entry name" value="Clavaminate synthase-like"/>
    <property type="match status" value="1"/>
</dbReference>
<feature type="compositionally biased region" description="Polar residues" evidence="7">
    <location>
        <begin position="1270"/>
        <end position="1290"/>
    </location>
</feature>
<dbReference type="SMART" id="SM00545">
    <property type="entry name" value="JmjN"/>
    <property type="match status" value="1"/>
</dbReference>
<evidence type="ECO:0000256" key="7">
    <source>
        <dbReference type="SAM" id="MobiDB-lite"/>
    </source>
</evidence>
<evidence type="ECO:0000256" key="5">
    <source>
        <dbReference type="ARBA" id="ARBA00022833"/>
    </source>
</evidence>
<feature type="compositionally biased region" description="Low complexity" evidence="7">
    <location>
        <begin position="233"/>
        <end position="243"/>
    </location>
</feature>
<evidence type="ECO:0000259" key="10">
    <source>
        <dbReference type="PROSITE" id="PS51805"/>
    </source>
</evidence>
<comment type="catalytic activity">
    <reaction evidence="6">
        <text>N(6),N(6),N(6)-trimethyl-L-lysyl(9)-[histone H3] + 2 2-oxoglutarate + 2 O2 = N(6)-methyl-L-lysyl(9)-[histone H3] + 2 formaldehyde + 2 succinate + 2 CO2</text>
        <dbReference type="Rhea" id="RHEA:60200"/>
        <dbReference type="Rhea" id="RHEA-COMP:15538"/>
        <dbReference type="Rhea" id="RHEA-COMP:15542"/>
        <dbReference type="ChEBI" id="CHEBI:15379"/>
        <dbReference type="ChEBI" id="CHEBI:16526"/>
        <dbReference type="ChEBI" id="CHEBI:16810"/>
        <dbReference type="ChEBI" id="CHEBI:16842"/>
        <dbReference type="ChEBI" id="CHEBI:30031"/>
        <dbReference type="ChEBI" id="CHEBI:61929"/>
        <dbReference type="ChEBI" id="CHEBI:61961"/>
        <dbReference type="EC" id="1.14.11.66"/>
    </reaction>
</comment>
<dbReference type="GO" id="GO:0008270">
    <property type="term" value="F:zinc ion binding"/>
    <property type="evidence" value="ECO:0007669"/>
    <property type="project" value="UniProtKB-KW"/>
</dbReference>
<evidence type="ECO:0000256" key="1">
    <source>
        <dbReference type="ARBA" id="ARBA00009711"/>
    </source>
</evidence>
<dbReference type="Pfam" id="PF23258">
    <property type="entry name" value="DUF7072"/>
    <property type="match status" value="1"/>
</dbReference>
<dbReference type="PANTHER" id="PTHR10694:SF7">
    <property type="entry name" value="[HISTONE H3]-TRIMETHYL-L-LYSINE(9) DEMETHYLASE"/>
    <property type="match status" value="1"/>
</dbReference>
<dbReference type="FunFam" id="2.60.120.650:FF:000024">
    <property type="entry name" value="Putative jumonji family transcription factor"/>
    <property type="match status" value="1"/>
</dbReference>
<sequence>MSESTSTLIDAGIAVAATPHSHDTVVTTAPVDTNTKNPTTAQPGATFLHSPPDSNNTAKSDGSDSESELSDLEDEPILSDPPQPVSSGENVNSDDKKEDADEDIDIGEVLPDSWSGAVPIFKPTMHQFKDFKRFMEAVDSYGMKSGIIKVIPPQEWKDALPKLDDLVKQVKVREPIKQDIMGSNGTYRQVNILHGRSYNLPQWRQLCDQSEHQPPARRGERRANAEKPKTRTRAATATVAKPADPSTPKKRGRGRPAKRGGRGKRLKQEQADDNEDRPMTPVSPKPEVAETEDKPVESVEKDPGEEVEEDYEPTVGRMGGLRQARTKTQTVSARRKYSRREGSAMIDEAAFKDWDYKMDISEYTPERCEELERAYWKTLTYAPPLYGADLMGTLFDESTEQWNLNKLPNLLDVLGEKVPGVNTAYLYLGMWKATFAWHLEDVDLYSINYLHFGAPKQWYSISQADARRFEAAMKNIWPTDAKACDQFLRHKGFLISPQHLKSHYNITVNKCVSYPGEFVVTYPYGYHSGYNLGYNCAEAVNFALDSWLDIGKIAKKLAGRKRKRAPGEKGGKVKKIRLRLKSKAEPPCCLCPNDTPSADLLLTDDGRRAHRLCAHYLPETYTETIDGQETVVNVSEIHKDRFELKCLYCRSKQGACFQCSQKRCARAYHATCAAAAGVFVEEEEIPVFGEDGTEYKEQAFEFSCRYHRTKRDRKLDGDALETDSRVRTAALKLQPGETCQLQYFKGDIFAGVVVENRHDEQTLLIDILPNGDRLEVEWKWLLVPDPADYRLPKASAKAIPMPASQKAKEKLKTKRLHDGKPQKDDPFVEGCTWAEFNSHPVGNKEQVKIDFCKPDQIWYYLPKTSTEARAQFTEDPSNPRHNPRGNFLSTVPKPVKPPRPVPAYPPRQAYQPAAPYPAARLDKPYMYKPRTPASNNYPAMGNFTTQRFTPAAPSPVPVQQQPGNYRYPYAQPTLSAQQAAPAYSAQKFEVRQSPAYTPPGSTPRVQSSANALPHYQQNQWHGRYTSALPAPTPSHPGVAHPYPQPYQAPAPANHHQAPQARVALQADVSIFQKYPFFQVNHNRDSTKYRTPYAAWGGFTNGYEGNFRAHIMANKDAYLNGTIKDNRFQSSQNFGAYQPLHHHPPAHGHHASPGSQLRISQQPNLKQSTPKPQQRPPQKPPQKAEEKPQQKSPQTAQPPNQSSKPKIGTIFKEYKIPPKESPVPLPANFLASMAPTSKTPAPVAAGKPILQQSESKGSPATPKPAKPIRAPQQTLSNGQPLNNQNLGTKVSKTPIPIPRLPGVAQISSQGSASASTQQQGASPFQDSKLTSTGSNLVHAIDTTALATSTSSGQQEFADVPGGESMEFMDRLMASIRTIARRDETV</sequence>
<feature type="region of interest" description="Disordered" evidence="7">
    <location>
        <begin position="209"/>
        <end position="312"/>
    </location>
</feature>
<dbReference type="Pfam" id="PF02373">
    <property type="entry name" value="JmjC"/>
    <property type="match status" value="1"/>
</dbReference>
<comment type="similarity">
    <text evidence="1">Belongs to the JHDM3 histone demethylase family.</text>
</comment>
<feature type="compositionally biased region" description="Polar residues" evidence="7">
    <location>
        <begin position="24"/>
        <end position="43"/>
    </location>
</feature>
<dbReference type="GO" id="GO:0010468">
    <property type="term" value="P:regulation of gene expression"/>
    <property type="evidence" value="ECO:0007669"/>
    <property type="project" value="TreeGrafter"/>
</dbReference>
<dbReference type="PROSITE" id="PS51805">
    <property type="entry name" value="EPHD"/>
    <property type="match status" value="1"/>
</dbReference>
<dbReference type="InterPro" id="IPR001965">
    <property type="entry name" value="Znf_PHD"/>
</dbReference>
<proteinExistence type="inferred from homology"/>
<feature type="compositionally biased region" description="Polar residues" evidence="7">
    <location>
        <begin position="871"/>
        <end position="880"/>
    </location>
</feature>
<gene>
    <name evidence="11" type="ORF">AU210_000361</name>
</gene>
<dbReference type="CDD" id="cd15571">
    <property type="entry name" value="ePHD"/>
    <property type="match status" value="1"/>
</dbReference>
<dbReference type="GO" id="GO:0051864">
    <property type="term" value="F:histone H3K36 demethylase activity"/>
    <property type="evidence" value="ECO:0007669"/>
    <property type="project" value="TreeGrafter"/>
</dbReference>
<reference evidence="11 12" key="1">
    <citation type="journal article" date="2016" name="Environ. Microbiol.">
        <title>Effector profiles distinguish formae speciales of Fusarium oxysporum.</title>
        <authorList>
            <person name="van Dam P."/>
            <person name="Fokkens L."/>
            <person name="Schmidt S.M."/>
            <person name="Linmans J.H."/>
            <person name="Kistler H.C."/>
            <person name="Ma L.J."/>
            <person name="Rep M."/>
        </authorList>
    </citation>
    <scope>NUCLEOTIDE SEQUENCE [LARGE SCALE GENOMIC DNA]</scope>
    <source>
        <strain evidence="11 12">Forc016</strain>
    </source>
</reference>
<dbReference type="EMBL" id="MABQ02000001">
    <property type="protein sequence ID" value="PCD44912.1"/>
    <property type="molecule type" value="Genomic_DNA"/>
</dbReference>
<dbReference type="InterPro" id="IPR055500">
    <property type="entry name" value="DUF7072"/>
</dbReference>
<feature type="compositionally biased region" description="Basic and acidic residues" evidence="7">
    <location>
        <begin position="287"/>
        <end position="304"/>
    </location>
</feature>
<evidence type="ECO:0000256" key="4">
    <source>
        <dbReference type="ARBA" id="ARBA00022771"/>
    </source>
</evidence>
<name>A0A2H3I722_FUSOX</name>
<dbReference type="GO" id="GO:0005634">
    <property type="term" value="C:nucleus"/>
    <property type="evidence" value="ECO:0007669"/>
    <property type="project" value="TreeGrafter"/>
</dbReference>
<evidence type="ECO:0000259" key="9">
    <source>
        <dbReference type="PROSITE" id="PS51184"/>
    </source>
</evidence>
<keyword evidence="4" id="KW-0863">Zinc-finger</keyword>
<comment type="caution">
    <text evidence="11">The sequence shown here is derived from an EMBL/GenBank/DDBJ whole genome shotgun (WGS) entry which is preliminary data.</text>
</comment>
<protein>
    <recommendedName>
        <fullName evidence="2">[histone H3]-trimethyl-L-lysine(9) demethylase</fullName>
        <ecNumber evidence="2">1.14.11.66</ecNumber>
    </recommendedName>
</protein>
<organism evidence="11 12">
    <name type="scientific">Fusarium oxysporum f. sp. radicis-cucumerinum</name>
    <dbReference type="NCBI Taxonomy" id="327505"/>
    <lineage>
        <taxon>Eukaryota</taxon>
        <taxon>Fungi</taxon>
        <taxon>Dikarya</taxon>
        <taxon>Ascomycota</taxon>
        <taxon>Pezizomycotina</taxon>
        <taxon>Sordariomycetes</taxon>
        <taxon>Hypocreomycetidae</taxon>
        <taxon>Hypocreales</taxon>
        <taxon>Nectriaceae</taxon>
        <taxon>Fusarium</taxon>
        <taxon>Fusarium oxysporum species complex</taxon>
    </lineage>
</organism>
<dbReference type="SMART" id="SM00249">
    <property type="entry name" value="PHD"/>
    <property type="match status" value="1"/>
</dbReference>
<feature type="compositionally biased region" description="Basic residues" evidence="7">
    <location>
        <begin position="1139"/>
        <end position="1149"/>
    </location>
</feature>
<dbReference type="Pfam" id="PF02375">
    <property type="entry name" value="JmjN"/>
    <property type="match status" value="1"/>
</dbReference>
<dbReference type="PROSITE" id="PS51184">
    <property type="entry name" value="JMJC"/>
    <property type="match status" value="1"/>
</dbReference>
<feature type="domain" description="JmjN" evidence="8">
    <location>
        <begin position="118"/>
        <end position="159"/>
    </location>
</feature>
<dbReference type="Gene3D" id="3.30.40.10">
    <property type="entry name" value="Zinc/RING finger domain, C3HC4 (zinc finger)"/>
    <property type="match status" value="1"/>
</dbReference>
<feature type="region of interest" description="Disordered" evidence="7">
    <location>
        <begin position="1234"/>
        <end position="1329"/>
    </location>
</feature>
<dbReference type="PROSITE" id="PS51183">
    <property type="entry name" value="JMJN"/>
    <property type="match status" value="1"/>
</dbReference>
<feature type="compositionally biased region" description="Basic and acidic residues" evidence="7">
    <location>
        <begin position="217"/>
        <end position="229"/>
    </location>
</feature>
<evidence type="ECO:0000256" key="2">
    <source>
        <dbReference type="ARBA" id="ARBA00012900"/>
    </source>
</evidence>
<evidence type="ECO:0000313" key="12">
    <source>
        <dbReference type="Proteomes" id="UP000219602"/>
    </source>
</evidence>
<feature type="region of interest" description="Disordered" evidence="7">
    <location>
        <begin position="871"/>
        <end position="897"/>
    </location>
</feature>
<dbReference type="PANTHER" id="PTHR10694">
    <property type="entry name" value="LYSINE-SPECIFIC DEMETHYLASE"/>
    <property type="match status" value="1"/>
</dbReference>
<dbReference type="InterPro" id="IPR003349">
    <property type="entry name" value="JmjN"/>
</dbReference>
<evidence type="ECO:0000256" key="3">
    <source>
        <dbReference type="ARBA" id="ARBA00022723"/>
    </source>
</evidence>
<dbReference type="EC" id="1.14.11.66" evidence="2"/>
<feature type="domain" description="PHD-type" evidence="10">
    <location>
        <begin position="585"/>
        <end position="708"/>
    </location>
</feature>